<proteinExistence type="predicted"/>
<dbReference type="EMBL" id="CM023478">
    <property type="protein sequence ID" value="KAH7932773.1"/>
    <property type="molecule type" value="Genomic_DNA"/>
</dbReference>
<comment type="caution">
    <text evidence="1">The sequence shown here is derived from an EMBL/GenBank/DDBJ whole genome shotgun (WGS) entry which is preliminary data.</text>
</comment>
<reference evidence="1" key="1">
    <citation type="submission" date="2020-05" db="EMBL/GenBank/DDBJ databases">
        <title>Large-scale comparative analyses of tick genomes elucidate their genetic diversity and vector capacities.</title>
        <authorList>
            <person name="Jia N."/>
            <person name="Wang J."/>
            <person name="Shi W."/>
            <person name="Du L."/>
            <person name="Sun Y."/>
            <person name="Zhan W."/>
            <person name="Jiang J."/>
            <person name="Wang Q."/>
            <person name="Zhang B."/>
            <person name="Ji P."/>
            <person name="Sakyi L.B."/>
            <person name="Cui X."/>
            <person name="Yuan T."/>
            <person name="Jiang B."/>
            <person name="Yang W."/>
            <person name="Lam T.T.-Y."/>
            <person name="Chang Q."/>
            <person name="Ding S."/>
            <person name="Wang X."/>
            <person name="Zhu J."/>
            <person name="Ruan X."/>
            <person name="Zhao L."/>
            <person name="Wei J."/>
            <person name="Que T."/>
            <person name="Du C."/>
            <person name="Cheng J."/>
            <person name="Dai P."/>
            <person name="Han X."/>
            <person name="Huang E."/>
            <person name="Gao Y."/>
            <person name="Liu J."/>
            <person name="Shao H."/>
            <person name="Ye R."/>
            <person name="Li L."/>
            <person name="Wei W."/>
            <person name="Wang X."/>
            <person name="Wang C."/>
            <person name="Yang T."/>
            <person name="Huo Q."/>
            <person name="Li W."/>
            <person name="Guo W."/>
            <person name="Chen H."/>
            <person name="Zhou L."/>
            <person name="Ni X."/>
            <person name="Tian J."/>
            <person name="Zhou Y."/>
            <person name="Sheng Y."/>
            <person name="Liu T."/>
            <person name="Pan Y."/>
            <person name="Xia L."/>
            <person name="Li J."/>
            <person name="Zhao F."/>
            <person name="Cao W."/>
        </authorList>
    </citation>
    <scope>NUCLEOTIDE SEQUENCE</scope>
    <source>
        <strain evidence="1">Dsil-2018</strain>
    </source>
</reference>
<accession>A0ACB8C115</accession>
<evidence type="ECO:0000313" key="2">
    <source>
        <dbReference type="Proteomes" id="UP000821865"/>
    </source>
</evidence>
<organism evidence="1 2">
    <name type="scientific">Dermacentor silvarum</name>
    <name type="common">Tick</name>
    <dbReference type="NCBI Taxonomy" id="543639"/>
    <lineage>
        <taxon>Eukaryota</taxon>
        <taxon>Metazoa</taxon>
        <taxon>Ecdysozoa</taxon>
        <taxon>Arthropoda</taxon>
        <taxon>Chelicerata</taxon>
        <taxon>Arachnida</taxon>
        <taxon>Acari</taxon>
        <taxon>Parasitiformes</taxon>
        <taxon>Ixodida</taxon>
        <taxon>Ixodoidea</taxon>
        <taxon>Ixodidae</taxon>
        <taxon>Rhipicephalinae</taxon>
        <taxon>Dermacentor</taxon>
    </lineage>
</organism>
<dbReference type="Proteomes" id="UP000821865">
    <property type="component" value="Chromosome 9"/>
</dbReference>
<keyword evidence="2" id="KW-1185">Reference proteome</keyword>
<name>A0ACB8C115_DERSI</name>
<protein>
    <submittedName>
        <fullName evidence="1">Uncharacterized protein</fullName>
    </submittedName>
</protein>
<sequence>MSCWEDMMRAIGEVGDPDELANSEGLVILKLEKPLTSDCAIPHQLTANASRSVFTTNQEGLASCRSFLIKQCYTTVLFAGLPALKSTKRFLAAAKDIVSKVQELIIVHNRQAHHGIPYF</sequence>
<evidence type="ECO:0000313" key="1">
    <source>
        <dbReference type="EMBL" id="KAH7932773.1"/>
    </source>
</evidence>
<gene>
    <name evidence="1" type="ORF">HPB49_002424</name>
</gene>